<feature type="chain" id="PRO_5032868059" evidence="1">
    <location>
        <begin position="20"/>
        <end position="90"/>
    </location>
</feature>
<dbReference type="AlphaFoldDB" id="A0A846MNJ6"/>
<dbReference type="EMBL" id="JAASRN010000001">
    <property type="protein sequence ID" value="NIK73116.1"/>
    <property type="molecule type" value="Genomic_DNA"/>
</dbReference>
<evidence type="ECO:0000256" key="1">
    <source>
        <dbReference type="SAM" id="SignalP"/>
    </source>
</evidence>
<proteinExistence type="predicted"/>
<comment type="caution">
    <text evidence="2">The sequence shown here is derived from an EMBL/GenBank/DDBJ whole genome shotgun (WGS) entry which is preliminary data.</text>
</comment>
<feature type="signal peptide" evidence="1">
    <location>
        <begin position="1"/>
        <end position="19"/>
    </location>
</feature>
<keyword evidence="1" id="KW-0732">Signal</keyword>
<organism evidence="2 3">
    <name type="scientific">Thermonema lapsum</name>
    <dbReference type="NCBI Taxonomy" id="28195"/>
    <lineage>
        <taxon>Bacteria</taxon>
        <taxon>Pseudomonadati</taxon>
        <taxon>Bacteroidota</taxon>
        <taxon>Cytophagia</taxon>
        <taxon>Cytophagales</taxon>
        <taxon>Thermonemataceae</taxon>
        <taxon>Thermonema</taxon>
    </lineage>
</organism>
<dbReference type="RefSeq" id="WP_166918389.1">
    <property type="nucleotide sequence ID" value="NZ_JAASRN010000001.1"/>
</dbReference>
<evidence type="ECO:0000313" key="2">
    <source>
        <dbReference type="EMBL" id="NIK73116.1"/>
    </source>
</evidence>
<reference evidence="2 3" key="1">
    <citation type="submission" date="2020-03" db="EMBL/GenBank/DDBJ databases">
        <title>Genomic Encyclopedia of Type Strains, Phase IV (KMG-IV): sequencing the most valuable type-strain genomes for metagenomic binning, comparative biology and taxonomic classification.</title>
        <authorList>
            <person name="Goeker M."/>
        </authorList>
    </citation>
    <scope>NUCLEOTIDE SEQUENCE [LARGE SCALE GENOMIC DNA]</scope>
    <source>
        <strain evidence="2 3">DSM 5718</strain>
    </source>
</reference>
<keyword evidence="3" id="KW-1185">Reference proteome</keyword>
<evidence type="ECO:0000313" key="3">
    <source>
        <dbReference type="Proteomes" id="UP000537126"/>
    </source>
</evidence>
<gene>
    <name evidence="2" type="ORF">FHS56_000602</name>
</gene>
<sequence length="90" mass="9594">MKKLVVFFALLLCAAFAKAEILPVKPGKEVSENLCINDDVQNREDYQARPCSVSVTFILSCGTVSGTADCSLTLGELVSIANTLDALLCP</sequence>
<accession>A0A846MNJ6</accession>
<name>A0A846MNJ6_9BACT</name>
<protein>
    <submittedName>
        <fullName evidence="2">Putative transcriptional regulator</fullName>
    </submittedName>
</protein>
<dbReference type="Proteomes" id="UP000537126">
    <property type="component" value="Unassembled WGS sequence"/>
</dbReference>